<dbReference type="EMBL" id="ABCA03000022">
    <property type="protein sequence ID" value="EDS01976.1"/>
    <property type="molecule type" value="Genomic_DNA"/>
</dbReference>
<name>B0MJY7_9FIRM</name>
<dbReference type="Pfam" id="PF17820">
    <property type="entry name" value="PDZ_6"/>
    <property type="match status" value="1"/>
</dbReference>
<dbReference type="InterPro" id="IPR058240">
    <property type="entry name" value="rSAM_sf"/>
</dbReference>
<dbReference type="SUPFAM" id="SSF102114">
    <property type="entry name" value="Radical SAM enzymes"/>
    <property type="match status" value="1"/>
</dbReference>
<organism evidence="2 3">
    <name type="scientific">[Eubacterium] siraeum DSM 15702</name>
    <dbReference type="NCBI Taxonomy" id="428128"/>
    <lineage>
        <taxon>Bacteria</taxon>
        <taxon>Bacillati</taxon>
        <taxon>Bacillota</taxon>
        <taxon>Clostridia</taxon>
        <taxon>Eubacteriales</taxon>
        <taxon>Oscillospiraceae</taxon>
        <taxon>Oscillospiraceae incertae sedis</taxon>
    </lineage>
</organism>
<comment type="caution">
    <text evidence="2">The sequence shown here is derived from an EMBL/GenBank/DDBJ whole genome shotgun (WGS) entry which is preliminary data.</text>
</comment>
<reference evidence="2" key="2">
    <citation type="submission" date="2014-06" db="EMBL/GenBank/DDBJ databases">
        <title>Draft genome sequence of Eubacterium siraeum (DSM 15702).</title>
        <authorList>
            <person name="Sudarsanam P."/>
            <person name="Ley R."/>
            <person name="Guruge J."/>
            <person name="Turnbaugh P.J."/>
            <person name="Mahowald M."/>
            <person name="Liep D."/>
            <person name="Gordon J."/>
        </authorList>
    </citation>
    <scope>NUCLEOTIDE SEQUENCE</scope>
    <source>
        <strain evidence="2">DSM 15702</strain>
    </source>
</reference>
<dbReference type="AlphaFoldDB" id="B0MJY7"/>
<dbReference type="Pfam" id="PF19238">
    <property type="entry name" value="Radical_SAM_2"/>
    <property type="match status" value="1"/>
</dbReference>
<dbReference type="PROSITE" id="PS50106">
    <property type="entry name" value="PDZ"/>
    <property type="match status" value="1"/>
</dbReference>
<keyword evidence="3" id="KW-1185">Reference proteome</keyword>
<sequence>MRIRKERTDNVSVRITSVDKGSPADKARIKAGESLVSINGNAIHDILDYQFYASDKKLVIELEDKTVKVRKGEYDDLGLNFETYLMDCKQHCKNNCVFCFINQLPKGMRETLYFKDDDSRLSFLQGNYITMTNLSDEDVDRIIKMKLPMNISVHTTNPELRVKLTKNPNAGKCLDYLYKMAAAGIEINTQIVLCPGLNDGKELEKTLTDLCMLYPAVKSVACVPVGVTRFRDKLPKLELFNEETAGKAIDTLEFFGDMMFEKYHDRVVYASDEFYLTAKRKMPDYEFYGDFDQFENGVGMCASLQKEFIDALADKREFGETDDKERHVSVATGVLAAPLIETLGKMLKTDFPNTVVDVYTIRNDFFGETITVAGLITAGDIIAQLTPYKDNLGERLLITENMLKTNSDIFLDDKTVSDVEQALGIEIMPVATDGYELLDAILGEGTDI</sequence>
<gene>
    <name evidence="2" type="ORF">EUBSIR_00119</name>
</gene>
<dbReference type="InterPro" id="IPR013785">
    <property type="entry name" value="Aldolase_TIM"/>
</dbReference>
<dbReference type="Gene3D" id="2.30.42.10">
    <property type="match status" value="1"/>
</dbReference>
<proteinExistence type="predicted"/>
<dbReference type="Gene3D" id="3.20.20.70">
    <property type="entry name" value="Aldolase class I"/>
    <property type="match status" value="1"/>
</dbReference>
<dbReference type="Proteomes" id="UP000005326">
    <property type="component" value="Unassembled WGS sequence"/>
</dbReference>
<feature type="domain" description="PDZ" evidence="1">
    <location>
        <begin position="1"/>
        <end position="46"/>
    </location>
</feature>
<dbReference type="SUPFAM" id="SSF50156">
    <property type="entry name" value="PDZ domain-like"/>
    <property type="match status" value="1"/>
</dbReference>
<evidence type="ECO:0000313" key="2">
    <source>
        <dbReference type="EMBL" id="EDS01976.1"/>
    </source>
</evidence>
<evidence type="ECO:0000259" key="1">
    <source>
        <dbReference type="PROSITE" id="PS50106"/>
    </source>
</evidence>
<reference evidence="2" key="1">
    <citation type="submission" date="2007-10" db="EMBL/GenBank/DDBJ databases">
        <authorList>
            <person name="Fulton L."/>
            <person name="Clifton S."/>
            <person name="Fulton B."/>
            <person name="Xu J."/>
            <person name="Minx P."/>
            <person name="Pepin K.H."/>
            <person name="Johnson M."/>
            <person name="Thiruvilangam P."/>
            <person name="Bhonagiri V."/>
            <person name="Nash W.E."/>
            <person name="Mardis E.R."/>
            <person name="Wilson R.K."/>
        </authorList>
    </citation>
    <scope>NUCLEOTIDE SEQUENCE [LARGE SCALE GENOMIC DNA]</scope>
    <source>
        <strain evidence="2">DSM 15702</strain>
    </source>
</reference>
<evidence type="ECO:0000313" key="3">
    <source>
        <dbReference type="Proteomes" id="UP000005326"/>
    </source>
</evidence>
<dbReference type="Pfam" id="PF04459">
    <property type="entry name" value="DUF512"/>
    <property type="match status" value="1"/>
</dbReference>
<dbReference type="InterPro" id="IPR045375">
    <property type="entry name" value="Put_radical_SAM-like_N"/>
</dbReference>
<dbReference type="InterPro" id="IPR041489">
    <property type="entry name" value="PDZ_6"/>
</dbReference>
<dbReference type="InterPro" id="IPR036034">
    <property type="entry name" value="PDZ_sf"/>
</dbReference>
<dbReference type="InterPro" id="IPR007549">
    <property type="entry name" value="DUF512"/>
</dbReference>
<accession>B0MJY7</accession>
<protein>
    <submittedName>
        <fullName evidence="2">FeS-containing Cyanobacterial-specific oxidoreductase</fullName>
    </submittedName>
</protein>
<dbReference type="InterPro" id="IPR001478">
    <property type="entry name" value="PDZ"/>
</dbReference>